<evidence type="ECO:0000259" key="5">
    <source>
        <dbReference type="Pfam" id="PF01613"/>
    </source>
</evidence>
<dbReference type="Pfam" id="PF01613">
    <property type="entry name" value="Flavin_Reduct"/>
    <property type="match status" value="1"/>
</dbReference>
<evidence type="ECO:0000313" key="7">
    <source>
        <dbReference type="Proteomes" id="UP000664807"/>
    </source>
</evidence>
<feature type="domain" description="Flavin reductase like" evidence="5">
    <location>
        <begin position="28"/>
        <end position="166"/>
    </location>
</feature>
<dbReference type="PANTHER" id="PTHR33798:SF5">
    <property type="entry name" value="FLAVIN REDUCTASE LIKE DOMAIN-CONTAINING PROTEIN"/>
    <property type="match status" value="1"/>
</dbReference>
<comment type="cofactor">
    <cofactor evidence="1">
        <name>FMN</name>
        <dbReference type="ChEBI" id="CHEBI:58210"/>
    </cofactor>
</comment>
<sequence length="210" mass="23640">MYYSNKDIMEMDKVIRLKIINSITGIKPANLIGTIDHDKLTNLAVFSSVVHLGSQPPLLGFIARPKTQDSGHTLRNIEEKGVYTINHIHPEFIERAHYTSAKFDKNISEFDRCGFSEEYIDVFEAPFVKESLVKMGLRLKETIPIPLNGTTLVIGEIAHLVLPDTAMETGDIDLEHLQSTGISGLNSYYELKKVAQHPYVRIGEVPDFDK</sequence>
<keyword evidence="7" id="KW-1185">Reference proteome</keyword>
<keyword evidence="3" id="KW-0288">FMN</keyword>
<dbReference type="Proteomes" id="UP000664807">
    <property type="component" value="Unassembled WGS sequence"/>
</dbReference>
<evidence type="ECO:0000256" key="3">
    <source>
        <dbReference type="ARBA" id="ARBA00022643"/>
    </source>
</evidence>
<comment type="caution">
    <text evidence="6">The sequence shown here is derived from an EMBL/GenBank/DDBJ whole genome shotgun (WGS) entry which is preliminary data.</text>
</comment>
<dbReference type="Gene3D" id="2.30.110.10">
    <property type="entry name" value="Electron Transport, Fmn-binding Protein, Chain A"/>
    <property type="match status" value="1"/>
</dbReference>
<dbReference type="InterPro" id="IPR002563">
    <property type="entry name" value="Flavin_Rdtase-like_dom"/>
</dbReference>
<dbReference type="EMBL" id="JAFLNM010000003">
    <property type="protein sequence ID" value="MBO0343018.1"/>
    <property type="molecule type" value="Genomic_DNA"/>
</dbReference>
<proteinExistence type="inferred from homology"/>
<dbReference type="InterPro" id="IPR012349">
    <property type="entry name" value="Split_barrel_FMN-bd"/>
</dbReference>
<evidence type="ECO:0000256" key="1">
    <source>
        <dbReference type="ARBA" id="ARBA00001917"/>
    </source>
</evidence>
<gene>
    <name evidence="6" type="ORF">J0654_15290</name>
</gene>
<dbReference type="PANTHER" id="PTHR33798">
    <property type="entry name" value="FLAVOPROTEIN OXYGENASE"/>
    <property type="match status" value="1"/>
</dbReference>
<name>A0ABS3FIM2_9FLAO</name>
<accession>A0ABS3FIM2</accession>
<protein>
    <submittedName>
        <fullName evidence="6">Flavin reductase</fullName>
    </submittedName>
</protein>
<comment type="similarity">
    <text evidence="4">Belongs to the flavoredoxin family.</text>
</comment>
<organism evidence="6 7">
    <name type="scientific">Flagellimonas profundi</name>
    <dbReference type="NCBI Taxonomy" id="2915620"/>
    <lineage>
        <taxon>Bacteria</taxon>
        <taxon>Pseudomonadati</taxon>
        <taxon>Bacteroidota</taxon>
        <taxon>Flavobacteriia</taxon>
        <taxon>Flavobacteriales</taxon>
        <taxon>Flavobacteriaceae</taxon>
        <taxon>Flagellimonas</taxon>
    </lineage>
</organism>
<evidence type="ECO:0000256" key="4">
    <source>
        <dbReference type="ARBA" id="ARBA00038054"/>
    </source>
</evidence>
<evidence type="ECO:0000313" key="6">
    <source>
        <dbReference type="EMBL" id="MBO0343018.1"/>
    </source>
</evidence>
<keyword evidence="2" id="KW-0285">Flavoprotein</keyword>
<dbReference type="RefSeq" id="WP_207029979.1">
    <property type="nucleotide sequence ID" value="NZ_JAFLNM010000003.1"/>
</dbReference>
<reference evidence="6 7" key="1">
    <citation type="submission" date="2021-03" db="EMBL/GenBank/DDBJ databases">
        <title>Muricauda lutimaris sp. nov. and Muricauda ruestringensis sp. nov, two marine members of the Flavobacteriaceae isolated from deep sea sediments of Western Pacific.</title>
        <authorList>
            <person name="Zhao S."/>
            <person name="Liu R."/>
        </authorList>
    </citation>
    <scope>NUCLEOTIDE SEQUENCE [LARGE SCALE GENOMIC DNA]</scope>
    <source>
        <strain evidence="6 7">BC31-3-A3</strain>
    </source>
</reference>
<dbReference type="SUPFAM" id="SSF50475">
    <property type="entry name" value="FMN-binding split barrel"/>
    <property type="match status" value="1"/>
</dbReference>
<evidence type="ECO:0000256" key="2">
    <source>
        <dbReference type="ARBA" id="ARBA00022630"/>
    </source>
</evidence>